<evidence type="ECO:0000313" key="2">
    <source>
        <dbReference type="EMBL" id="MBE0367009.1"/>
    </source>
</evidence>
<gene>
    <name evidence="2" type="ORF">PAUR_a0300</name>
</gene>
<evidence type="ECO:0000313" key="3">
    <source>
        <dbReference type="Proteomes" id="UP000615755"/>
    </source>
</evidence>
<dbReference type="Proteomes" id="UP000615755">
    <property type="component" value="Unassembled WGS sequence"/>
</dbReference>
<organism evidence="2 3">
    <name type="scientific">Pseudoalteromonas aurantia 208</name>
    <dbReference type="NCBI Taxonomy" id="1314867"/>
    <lineage>
        <taxon>Bacteria</taxon>
        <taxon>Pseudomonadati</taxon>
        <taxon>Pseudomonadota</taxon>
        <taxon>Gammaproteobacteria</taxon>
        <taxon>Alteromonadales</taxon>
        <taxon>Pseudoalteromonadaceae</taxon>
        <taxon>Pseudoalteromonas</taxon>
    </lineage>
</organism>
<sequence>MINNFDVIKHAHQGGEIKDNALKALVTSPLFKAKIEQVKKGKGRFKRKAKHQDQEPYLIAV</sequence>
<dbReference type="EMBL" id="AQGV01000011">
    <property type="protein sequence ID" value="MBE0367009.1"/>
    <property type="molecule type" value="Genomic_DNA"/>
</dbReference>
<keyword evidence="3" id="KW-1185">Reference proteome</keyword>
<protein>
    <recommendedName>
        <fullName evidence="4">Ribosome alternative rescue factor ArfA</fullName>
    </recommendedName>
</protein>
<dbReference type="InterPro" id="IPR005589">
    <property type="entry name" value="ArfA"/>
</dbReference>
<evidence type="ECO:0000256" key="1">
    <source>
        <dbReference type="SAM" id="MobiDB-lite"/>
    </source>
</evidence>
<feature type="region of interest" description="Disordered" evidence="1">
    <location>
        <begin position="42"/>
        <end position="61"/>
    </location>
</feature>
<dbReference type="Pfam" id="PF03889">
    <property type="entry name" value="ArfA"/>
    <property type="match status" value="1"/>
</dbReference>
<name>A0ABR9E9J2_9GAMM</name>
<accession>A0ABR9E9J2</accession>
<reference evidence="2 3" key="1">
    <citation type="submission" date="2015-03" db="EMBL/GenBank/DDBJ databases">
        <title>Genome sequence of Pseudoalteromonas aurantia.</title>
        <authorList>
            <person name="Xie B.-B."/>
            <person name="Rong J.-C."/>
            <person name="Qin Q.-L."/>
            <person name="Zhang Y.-Z."/>
        </authorList>
    </citation>
    <scope>NUCLEOTIDE SEQUENCE [LARGE SCALE GENOMIC DNA]</scope>
    <source>
        <strain evidence="2 3">208</strain>
    </source>
</reference>
<proteinExistence type="predicted"/>
<comment type="caution">
    <text evidence="2">The sequence shown here is derived from an EMBL/GenBank/DDBJ whole genome shotgun (WGS) entry which is preliminary data.</text>
</comment>
<evidence type="ECO:0008006" key="4">
    <source>
        <dbReference type="Google" id="ProtNLM"/>
    </source>
</evidence>